<dbReference type="AlphaFoldDB" id="A0A3N0DYB2"/>
<dbReference type="PANTHER" id="PTHR33744:SF1">
    <property type="entry name" value="DNA-BINDING TRANSCRIPTIONAL ACTIVATOR ADER"/>
    <property type="match status" value="1"/>
</dbReference>
<comment type="caution">
    <text evidence="3">The sequence shown here is derived from an EMBL/GenBank/DDBJ whole genome shotgun (WGS) entry which is preliminary data.</text>
</comment>
<evidence type="ECO:0000313" key="4">
    <source>
        <dbReference type="Proteomes" id="UP000269198"/>
    </source>
</evidence>
<keyword evidence="4" id="KW-1185">Reference proteome</keyword>
<dbReference type="SMART" id="SM00065">
    <property type="entry name" value="GAF"/>
    <property type="match status" value="1"/>
</dbReference>
<name>A0A3N0DYB2_9ACTN</name>
<dbReference type="InterPro" id="IPR041522">
    <property type="entry name" value="CdaR_GGDEF"/>
</dbReference>
<reference evidence="3 4" key="1">
    <citation type="submission" date="2018-11" db="EMBL/GenBank/DDBJ databases">
        <title>The genome draft of YIM 96095.</title>
        <authorList>
            <person name="Tang S.-K."/>
            <person name="Chunyu W.-X."/>
            <person name="Feng Y.-Z."/>
        </authorList>
    </citation>
    <scope>NUCLEOTIDE SEQUENCE [LARGE SCALE GENOMIC DNA]</scope>
    <source>
        <strain evidence="3 4">YIM 96095</strain>
    </source>
</reference>
<sequence>MDGQLNEPAATGETEHGETVFLDLLLRDAPAVEYERPLVRARAAGADPARLAELERAKLLALRVRAVLSDRQRRESELAALFETANDLAGMRNLDQVLRAIVDRARTLLGTDTSYLTLTDPVVGDTAMRVTSGSVSARFQRLRLGSGEGLGGLVAQTALPYVTANYPEDDRFRHTEAIDAGVAEEGLVAILGVPLVLNGQVIGVLFAANRHERPFGHSEIALLGSLAAHAAIAIDTANLIDSTHAALNELNTVNEQLQEHSTAVERAADAHDRLATLVLRGGGVDEVAAAIGDVLGGEVRIHDAVAMGDDEDAVSDLAAAVEESLGNGRVARAGDTWVVAAAAGTELLGTLTLRGVDLDDADQRILERAAMVTALLLLLRRSVNEAEHRLRGDLLEEVLDSPDRDPDLLRQRAGRLSTDLDAAHVVVVAEAASANAARLRSAATHLAETRHGLAGVRHGRTVLVLPGTEPVRVGRYAAAELRAAANAPVTAGAAGQTTGLATIPGRYDEALRCLRALRSLGREGEVASPDELGFLGLLLSSNRQAPEFVTATLGPLLEYDEQRGTALVPTLRAYFASGANLSRTKRALHVHVNTVAQRLERISQLIGADWQDPERALELQLALRLHRLLDGGVDLDGGDRR</sequence>
<dbReference type="Gene3D" id="1.10.10.2840">
    <property type="entry name" value="PucR C-terminal helix-turn-helix domain"/>
    <property type="match status" value="1"/>
</dbReference>
<evidence type="ECO:0000259" key="2">
    <source>
        <dbReference type="SMART" id="SM00065"/>
    </source>
</evidence>
<gene>
    <name evidence="3" type="ORF">EFW17_22880</name>
</gene>
<dbReference type="OrthoDB" id="8026818at2"/>
<dbReference type="SUPFAM" id="SSF55781">
    <property type="entry name" value="GAF domain-like"/>
    <property type="match status" value="1"/>
</dbReference>
<feature type="domain" description="GAF" evidence="2">
    <location>
        <begin position="93"/>
        <end position="244"/>
    </location>
</feature>
<dbReference type="InterPro" id="IPR003018">
    <property type="entry name" value="GAF"/>
</dbReference>
<dbReference type="InterPro" id="IPR042070">
    <property type="entry name" value="PucR_C-HTH_sf"/>
</dbReference>
<protein>
    <submittedName>
        <fullName evidence="3">GAF domain-containing protein</fullName>
    </submittedName>
</protein>
<organism evidence="3 4">
    <name type="scientific">Halostreptopolyspora alba</name>
    <dbReference type="NCBI Taxonomy" id="2487137"/>
    <lineage>
        <taxon>Bacteria</taxon>
        <taxon>Bacillati</taxon>
        <taxon>Actinomycetota</taxon>
        <taxon>Actinomycetes</taxon>
        <taxon>Streptosporangiales</taxon>
        <taxon>Nocardiopsidaceae</taxon>
        <taxon>Halostreptopolyspora</taxon>
    </lineage>
</organism>
<dbReference type="InterPro" id="IPR051448">
    <property type="entry name" value="CdaR-like_regulators"/>
</dbReference>
<dbReference type="InterPro" id="IPR025736">
    <property type="entry name" value="PucR_C-HTH_dom"/>
</dbReference>
<accession>A0A3N0DYB2</accession>
<dbReference type="Pfam" id="PF13185">
    <property type="entry name" value="GAF_2"/>
    <property type="match status" value="1"/>
</dbReference>
<dbReference type="RefSeq" id="WP_123203511.1">
    <property type="nucleotide sequence ID" value="NZ_RJMB01000037.1"/>
</dbReference>
<evidence type="ECO:0000256" key="1">
    <source>
        <dbReference type="ARBA" id="ARBA00006754"/>
    </source>
</evidence>
<evidence type="ECO:0000313" key="3">
    <source>
        <dbReference type="EMBL" id="RNL80594.1"/>
    </source>
</evidence>
<dbReference type="Gene3D" id="3.30.450.40">
    <property type="match status" value="1"/>
</dbReference>
<dbReference type="InterPro" id="IPR029016">
    <property type="entry name" value="GAF-like_dom_sf"/>
</dbReference>
<proteinExistence type="inferred from homology"/>
<dbReference type="Pfam" id="PF13556">
    <property type="entry name" value="HTH_30"/>
    <property type="match status" value="1"/>
</dbReference>
<dbReference type="Pfam" id="PF17853">
    <property type="entry name" value="GGDEF_2"/>
    <property type="match status" value="1"/>
</dbReference>
<dbReference type="PANTHER" id="PTHR33744">
    <property type="entry name" value="CARBOHYDRATE DIACID REGULATOR"/>
    <property type="match status" value="1"/>
</dbReference>
<dbReference type="Proteomes" id="UP000269198">
    <property type="component" value="Unassembled WGS sequence"/>
</dbReference>
<comment type="similarity">
    <text evidence="1">Belongs to the CdaR family.</text>
</comment>
<dbReference type="EMBL" id="RJMB01000037">
    <property type="protein sequence ID" value="RNL80594.1"/>
    <property type="molecule type" value="Genomic_DNA"/>
</dbReference>